<evidence type="ECO:0000256" key="1">
    <source>
        <dbReference type="ARBA" id="ARBA00023015"/>
    </source>
</evidence>
<dbReference type="HOGENOM" id="CLU_496873_0_0_11"/>
<evidence type="ECO:0000313" key="8">
    <source>
        <dbReference type="Proteomes" id="UP000000377"/>
    </source>
</evidence>
<dbReference type="PATRIC" id="fig|749414.3.peg.9211"/>
<dbReference type="AlphaFoldDB" id="D7C020"/>
<dbReference type="KEGG" id="sbh:SBI_08942"/>
<dbReference type="STRING" id="749414.SBI_08942"/>
<dbReference type="NCBIfam" id="TIGR02937">
    <property type="entry name" value="sigma70-ECF"/>
    <property type="match status" value="1"/>
</dbReference>
<sequence>MRTKEQSDAAVVAAARAGDQRALAELLEEYLPLVYNVVGRALDGHADVDDVVQETMERAVTGLAGLADPERFRSWLVAIALNQVRQRWREGRAGARAGQLDEAVEVADPGADFAEVTVLRLGLSGQRREVVEATRWLERDEREVLSLWWLEAAGELTRAELAAACELAPKHAAVRVQRVKSRLDTARGVVRALRASPRCPELSALVKPWHGRPSALWRKRLARHIGQCPRCGLAAADLVPAEGLLAGLALVPLPAGLAAYALGQLASGTPAVAAAGATAAASSSKTAGGKLAQLLTQATAKPVVAVAAAGGLAVAATALYVQTGPGSAPDPGRPPSAAASTAPVVPEASAAAPTGEVGEAVSRPPSRRPKSSRSASASAVPRSLYGTVVDRADAAPAVSARPGPLPERPEGRAITGSGSYEQPGPGRYVMVNNAQYVTLTGQGYVLVRWQLVPAERSGQLRMPSWTGLSGRLFHVASGGGRRMDDQMPGATDRPHTWMGSAATGFDTLPVGAQQMWQNEYYYLDGSVTLHLNEDWADYNLTVSAVDRAKILQDVSQPPGDAAIRYGLVRDTGTDAAPVPQYVTRSRSADPFAVPLRGDLR</sequence>
<dbReference type="PANTHER" id="PTHR43133:SF8">
    <property type="entry name" value="RNA POLYMERASE SIGMA FACTOR HI_1459-RELATED"/>
    <property type="match status" value="1"/>
</dbReference>
<evidence type="ECO:0000256" key="5">
    <source>
        <dbReference type="SAM" id="MobiDB-lite"/>
    </source>
</evidence>
<dbReference type="PANTHER" id="PTHR43133">
    <property type="entry name" value="RNA POLYMERASE ECF-TYPE SIGMA FACTO"/>
    <property type="match status" value="1"/>
</dbReference>
<dbReference type="eggNOG" id="COG1595">
    <property type="taxonomic scope" value="Bacteria"/>
</dbReference>
<dbReference type="RefSeq" id="WP_014181507.1">
    <property type="nucleotide sequence ID" value="NC_016582.1"/>
</dbReference>
<dbReference type="GO" id="GO:0016987">
    <property type="term" value="F:sigma factor activity"/>
    <property type="evidence" value="ECO:0007669"/>
    <property type="project" value="UniProtKB-KW"/>
</dbReference>
<dbReference type="Gene3D" id="1.10.1740.10">
    <property type="match status" value="1"/>
</dbReference>
<dbReference type="EMBL" id="CP002047">
    <property type="protein sequence ID" value="ADI12060.1"/>
    <property type="molecule type" value="Genomic_DNA"/>
</dbReference>
<accession>D7C020</accession>
<keyword evidence="8" id="KW-1185">Reference proteome</keyword>
<dbReference type="InterPro" id="IPR013325">
    <property type="entry name" value="RNA_pol_sigma_r2"/>
</dbReference>
<dbReference type="Proteomes" id="UP000000377">
    <property type="component" value="Chromosome"/>
</dbReference>
<dbReference type="InterPro" id="IPR039425">
    <property type="entry name" value="RNA_pol_sigma-70-like"/>
</dbReference>
<feature type="region of interest" description="Disordered" evidence="5">
    <location>
        <begin position="324"/>
        <end position="382"/>
    </location>
</feature>
<evidence type="ECO:0000259" key="6">
    <source>
        <dbReference type="Pfam" id="PF04542"/>
    </source>
</evidence>
<gene>
    <name evidence="7" type="ordered locus">SBI_08942</name>
</gene>
<evidence type="ECO:0000256" key="2">
    <source>
        <dbReference type="ARBA" id="ARBA00023082"/>
    </source>
</evidence>
<feature type="domain" description="RNA polymerase sigma-70 region 2" evidence="6">
    <location>
        <begin position="26"/>
        <end position="90"/>
    </location>
</feature>
<feature type="compositionally biased region" description="Low complexity" evidence="5">
    <location>
        <begin position="335"/>
        <end position="364"/>
    </location>
</feature>
<name>D7C020_STRBB</name>
<reference evidence="7 8" key="1">
    <citation type="journal article" date="2010" name="J. Bacteriol.">
        <title>Genome sequence of the milbemycin-producing bacterium Streptomyces bingchenggensis.</title>
        <authorList>
            <person name="Wang X.J."/>
            <person name="Yan Y.J."/>
            <person name="Zhang B."/>
            <person name="An J."/>
            <person name="Wang J.J."/>
            <person name="Tian J."/>
            <person name="Jiang L."/>
            <person name="Chen Y.H."/>
            <person name="Huang S.X."/>
            <person name="Yin M."/>
            <person name="Zhang J."/>
            <person name="Gao A.L."/>
            <person name="Liu C.X."/>
            <person name="Zhu Z.X."/>
            <person name="Xiang W.S."/>
        </authorList>
    </citation>
    <scope>NUCLEOTIDE SEQUENCE [LARGE SCALE GENOMIC DNA]</scope>
    <source>
        <strain evidence="7 8">BCW-1</strain>
    </source>
</reference>
<keyword evidence="2" id="KW-0731">Sigma factor</keyword>
<keyword evidence="4" id="KW-0804">Transcription</keyword>
<evidence type="ECO:0000256" key="3">
    <source>
        <dbReference type="ARBA" id="ARBA00023125"/>
    </source>
</evidence>
<keyword evidence="1" id="KW-0805">Transcription regulation</keyword>
<evidence type="ECO:0000256" key="4">
    <source>
        <dbReference type="ARBA" id="ARBA00023163"/>
    </source>
</evidence>
<dbReference type="GO" id="GO:0006352">
    <property type="term" value="P:DNA-templated transcription initiation"/>
    <property type="evidence" value="ECO:0007669"/>
    <property type="project" value="InterPro"/>
</dbReference>
<keyword evidence="3" id="KW-0238">DNA-binding</keyword>
<protein>
    <recommendedName>
        <fullName evidence="6">RNA polymerase sigma-70 region 2 domain-containing protein</fullName>
    </recommendedName>
</protein>
<feature type="compositionally biased region" description="Low complexity" evidence="5">
    <location>
        <begin position="372"/>
        <end position="382"/>
    </location>
</feature>
<evidence type="ECO:0000313" key="7">
    <source>
        <dbReference type="EMBL" id="ADI12060.1"/>
    </source>
</evidence>
<dbReference type="SUPFAM" id="SSF88946">
    <property type="entry name" value="Sigma2 domain of RNA polymerase sigma factors"/>
    <property type="match status" value="1"/>
</dbReference>
<dbReference type="InterPro" id="IPR007627">
    <property type="entry name" value="RNA_pol_sigma70_r2"/>
</dbReference>
<proteinExistence type="predicted"/>
<organism evidence="7 8">
    <name type="scientific">Streptomyces bingchenggensis (strain BCW-1)</name>
    <dbReference type="NCBI Taxonomy" id="749414"/>
    <lineage>
        <taxon>Bacteria</taxon>
        <taxon>Bacillati</taxon>
        <taxon>Actinomycetota</taxon>
        <taxon>Actinomycetes</taxon>
        <taxon>Kitasatosporales</taxon>
        <taxon>Streptomycetaceae</taxon>
        <taxon>Streptomyces</taxon>
    </lineage>
</organism>
<dbReference type="GO" id="GO:0003677">
    <property type="term" value="F:DNA binding"/>
    <property type="evidence" value="ECO:0007669"/>
    <property type="project" value="UniProtKB-KW"/>
</dbReference>
<dbReference type="InterPro" id="IPR014284">
    <property type="entry name" value="RNA_pol_sigma-70_dom"/>
</dbReference>
<dbReference type="Pfam" id="PF04542">
    <property type="entry name" value="Sigma70_r2"/>
    <property type="match status" value="1"/>
</dbReference>
<feature type="region of interest" description="Disordered" evidence="5">
    <location>
        <begin position="395"/>
        <end position="425"/>
    </location>
</feature>